<dbReference type="AlphaFoldDB" id="A0AAP0JQP7"/>
<evidence type="ECO:0000313" key="3">
    <source>
        <dbReference type="Proteomes" id="UP001417504"/>
    </source>
</evidence>
<accession>A0AAP0JQP7</accession>
<gene>
    <name evidence="2" type="ORF">Sjap_008688</name>
</gene>
<protein>
    <submittedName>
        <fullName evidence="2">Uncharacterized protein</fullName>
    </submittedName>
</protein>
<evidence type="ECO:0000313" key="2">
    <source>
        <dbReference type="EMBL" id="KAK9138094.1"/>
    </source>
</evidence>
<dbReference type="Proteomes" id="UP001417504">
    <property type="component" value="Unassembled WGS sequence"/>
</dbReference>
<reference evidence="2 3" key="1">
    <citation type="submission" date="2024-01" db="EMBL/GenBank/DDBJ databases">
        <title>Genome assemblies of Stephania.</title>
        <authorList>
            <person name="Yang L."/>
        </authorList>
    </citation>
    <scope>NUCLEOTIDE SEQUENCE [LARGE SCALE GENOMIC DNA]</scope>
    <source>
        <strain evidence="2">QJT</strain>
        <tissue evidence="2">Leaf</tissue>
    </source>
</reference>
<keyword evidence="3" id="KW-1185">Reference proteome</keyword>
<feature type="region of interest" description="Disordered" evidence="1">
    <location>
        <begin position="1"/>
        <end position="26"/>
    </location>
</feature>
<proteinExistence type="predicted"/>
<dbReference type="EMBL" id="JBBNAE010000003">
    <property type="protein sequence ID" value="KAK9138094.1"/>
    <property type="molecule type" value="Genomic_DNA"/>
</dbReference>
<organism evidence="2 3">
    <name type="scientific">Stephania japonica</name>
    <dbReference type="NCBI Taxonomy" id="461633"/>
    <lineage>
        <taxon>Eukaryota</taxon>
        <taxon>Viridiplantae</taxon>
        <taxon>Streptophyta</taxon>
        <taxon>Embryophyta</taxon>
        <taxon>Tracheophyta</taxon>
        <taxon>Spermatophyta</taxon>
        <taxon>Magnoliopsida</taxon>
        <taxon>Ranunculales</taxon>
        <taxon>Menispermaceae</taxon>
        <taxon>Menispermoideae</taxon>
        <taxon>Cissampelideae</taxon>
        <taxon>Stephania</taxon>
    </lineage>
</organism>
<sequence length="66" mass="7082">MPKARSLLTSPSTPATASSSAMSSSPNRIHLSFSHTLYVSASFQLSESHHSFLPSPRVLSFFGVCI</sequence>
<name>A0AAP0JQP7_9MAGN</name>
<comment type="caution">
    <text evidence="2">The sequence shown here is derived from an EMBL/GenBank/DDBJ whole genome shotgun (WGS) entry which is preliminary data.</text>
</comment>
<evidence type="ECO:0000256" key="1">
    <source>
        <dbReference type="SAM" id="MobiDB-lite"/>
    </source>
</evidence>